<dbReference type="RefSeq" id="WP_253752977.1">
    <property type="nucleotide sequence ID" value="NZ_BAABKA010000069.1"/>
</dbReference>
<evidence type="ECO:0000313" key="3">
    <source>
        <dbReference type="Proteomes" id="UP001139648"/>
    </source>
</evidence>
<keyword evidence="3" id="KW-1185">Reference proteome</keyword>
<proteinExistence type="predicted"/>
<comment type="caution">
    <text evidence="2">The sequence shown here is derived from an EMBL/GenBank/DDBJ whole genome shotgun (WGS) entry which is preliminary data.</text>
</comment>
<feature type="compositionally biased region" description="Acidic residues" evidence="1">
    <location>
        <begin position="71"/>
        <end position="83"/>
    </location>
</feature>
<dbReference type="Proteomes" id="UP001139648">
    <property type="component" value="Unassembled WGS sequence"/>
</dbReference>
<accession>A0A9X2K6Q2</accession>
<name>A0A9X2K6Q2_9ACTN</name>
<dbReference type="EMBL" id="JAMZEB010000002">
    <property type="protein sequence ID" value="MCP2362333.1"/>
    <property type="molecule type" value="Genomic_DNA"/>
</dbReference>
<feature type="compositionally biased region" description="Basic and acidic residues" evidence="1">
    <location>
        <begin position="19"/>
        <end position="32"/>
    </location>
</feature>
<gene>
    <name evidence="2" type="ORF">HD597_009353</name>
</gene>
<reference evidence="2" key="1">
    <citation type="submission" date="2022-06" db="EMBL/GenBank/DDBJ databases">
        <title>Sequencing the genomes of 1000 actinobacteria strains.</title>
        <authorList>
            <person name="Klenk H.-P."/>
        </authorList>
    </citation>
    <scope>NUCLEOTIDE SEQUENCE</scope>
    <source>
        <strain evidence="2">DSM 46694</strain>
    </source>
</reference>
<protein>
    <submittedName>
        <fullName evidence="2">Uncharacterized protein</fullName>
    </submittedName>
</protein>
<sequence length="143" mass="15611">MTRTAVSDADVGMLVSGGTEHEVSGDGSGRHGSFDEHLMLVDRVGSANERVVEFREQLVVPPAGEHYGTLNEDEDEDEDEDVPMEENCAWLKMQAGIGLDIAARGPGSRLMGFDAYHHVGLAFGNDWPPLREATREMLRLASD</sequence>
<evidence type="ECO:0000313" key="2">
    <source>
        <dbReference type="EMBL" id="MCP2362333.1"/>
    </source>
</evidence>
<dbReference type="AlphaFoldDB" id="A0A9X2K6Q2"/>
<evidence type="ECO:0000256" key="1">
    <source>
        <dbReference type="SAM" id="MobiDB-lite"/>
    </source>
</evidence>
<organism evidence="2 3">
    <name type="scientific">Nonomuraea thailandensis</name>
    <dbReference type="NCBI Taxonomy" id="1188745"/>
    <lineage>
        <taxon>Bacteria</taxon>
        <taxon>Bacillati</taxon>
        <taxon>Actinomycetota</taxon>
        <taxon>Actinomycetes</taxon>
        <taxon>Streptosporangiales</taxon>
        <taxon>Streptosporangiaceae</taxon>
        <taxon>Nonomuraea</taxon>
    </lineage>
</organism>
<feature type="region of interest" description="Disordered" evidence="1">
    <location>
        <begin position="63"/>
        <end position="83"/>
    </location>
</feature>
<feature type="region of interest" description="Disordered" evidence="1">
    <location>
        <begin position="1"/>
        <end position="32"/>
    </location>
</feature>